<evidence type="ECO:0000256" key="1">
    <source>
        <dbReference type="ARBA" id="ARBA00022729"/>
    </source>
</evidence>
<dbReference type="Pfam" id="PF00497">
    <property type="entry name" value="SBP_bac_3"/>
    <property type="match status" value="1"/>
</dbReference>
<sequence length="151" mass="16822">MVVGLDDNFPPMGFKDENNEIVGFDIDLAKEATKRLGREVEFKAIDWSSKEAELKSGRVDVLWNGLDITDKRKENMLFSNPYMDNRQIIFVKKGTTGITDEKSLAGKTVGTQSAGTAEEYMDKSDSSRKCEGSQEISGLCIGVHGSREWAY</sequence>
<keyword evidence="1" id="KW-0732">Signal</keyword>
<dbReference type="EMBL" id="KF126892">
    <property type="protein sequence ID" value="AIA94244.1"/>
    <property type="molecule type" value="Genomic_DNA"/>
</dbReference>
<organism evidence="3">
    <name type="scientific">uncultured Desulfococcus sp</name>
    <dbReference type="NCBI Taxonomy" id="408142"/>
    <lineage>
        <taxon>Bacteria</taxon>
        <taxon>Pseudomonadati</taxon>
        <taxon>Thermodesulfobacteriota</taxon>
        <taxon>Desulfobacteria</taxon>
        <taxon>Desulfobacterales</taxon>
        <taxon>Desulfococcaceae</taxon>
        <taxon>Desulfococcus</taxon>
        <taxon>environmental samples</taxon>
    </lineage>
</organism>
<name>A0A060CG87_9BACT</name>
<accession>A0A060CG87</accession>
<dbReference type="Gene3D" id="3.40.190.10">
    <property type="entry name" value="Periplasmic binding protein-like II"/>
    <property type="match status" value="2"/>
</dbReference>
<dbReference type="PANTHER" id="PTHR35936">
    <property type="entry name" value="MEMBRANE-BOUND LYTIC MUREIN TRANSGLYCOSYLASE F"/>
    <property type="match status" value="1"/>
</dbReference>
<dbReference type="InterPro" id="IPR001638">
    <property type="entry name" value="Solute-binding_3/MltF_N"/>
</dbReference>
<dbReference type="AlphaFoldDB" id="A0A060CG87"/>
<reference evidence="3" key="1">
    <citation type="journal article" date="2013" name="Environ. Microbiol.">
        <title>Seasonally variable intestinal metagenomes of the red palm weevil (Rhynchophorus ferrugineus).</title>
        <authorList>
            <person name="Jia S."/>
            <person name="Zhang X."/>
            <person name="Zhang G."/>
            <person name="Yin A."/>
            <person name="Zhang S."/>
            <person name="Li F."/>
            <person name="Wang L."/>
            <person name="Zhao D."/>
            <person name="Yun Q."/>
            <person name="Tala"/>
            <person name="Wang J."/>
            <person name="Sun G."/>
            <person name="Baabdullah M."/>
            <person name="Yu X."/>
            <person name="Hu S."/>
            <person name="Al-Mssallem I.S."/>
            <person name="Yu J."/>
        </authorList>
    </citation>
    <scope>NUCLEOTIDE SEQUENCE</scope>
</reference>
<protein>
    <submittedName>
        <fullName evidence="3">SBP_bac_3</fullName>
    </submittedName>
</protein>
<proteinExistence type="predicted"/>
<dbReference type="SUPFAM" id="SSF53850">
    <property type="entry name" value="Periplasmic binding protein-like II"/>
    <property type="match status" value="1"/>
</dbReference>
<feature type="domain" description="Solute-binding protein family 3/N-terminal" evidence="2">
    <location>
        <begin position="2"/>
        <end position="150"/>
    </location>
</feature>
<dbReference type="PANTHER" id="PTHR35936:SF34">
    <property type="entry name" value="ABC TRANSPORTER EXTRACELLULAR-BINDING PROTEIN YCKB-RELATED"/>
    <property type="match status" value="1"/>
</dbReference>
<dbReference type="SMART" id="SM00062">
    <property type="entry name" value="PBPb"/>
    <property type="match status" value="1"/>
</dbReference>
<evidence type="ECO:0000259" key="2">
    <source>
        <dbReference type="SMART" id="SM00062"/>
    </source>
</evidence>
<evidence type="ECO:0000313" key="3">
    <source>
        <dbReference type="EMBL" id="AIA94244.1"/>
    </source>
</evidence>